<feature type="transmembrane region" description="Helical" evidence="8">
    <location>
        <begin position="279"/>
        <end position="297"/>
    </location>
</feature>
<keyword evidence="4 8" id="KW-0472">Membrane</keyword>
<comment type="catalytic activity">
    <reaction evidence="6">
        <text>L-histidine(out) + L-arginine(in) = L-histidine(in) + L-arginine(out)</text>
        <dbReference type="Rhea" id="RHEA:71063"/>
        <dbReference type="ChEBI" id="CHEBI:32682"/>
        <dbReference type="ChEBI" id="CHEBI:57595"/>
    </reaction>
</comment>
<dbReference type="GO" id="GO:0034488">
    <property type="term" value="P:basic amino acid transmembrane export from vacuole"/>
    <property type="evidence" value="ECO:0007669"/>
    <property type="project" value="TreeGrafter"/>
</dbReference>
<dbReference type="FunFam" id="1.20.1280.290:FF:000009">
    <property type="entry name" value="PQ loop repeat family protein"/>
    <property type="match status" value="1"/>
</dbReference>
<evidence type="ECO:0000256" key="7">
    <source>
        <dbReference type="SAM" id="MobiDB-lite"/>
    </source>
</evidence>
<dbReference type="InterPro" id="IPR006603">
    <property type="entry name" value="PQ-loop_rpt"/>
</dbReference>
<feature type="region of interest" description="Disordered" evidence="7">
    <location>
        <begin position="448"/>
        <end position="481"/>
    </location>
</feature>
<keyword evidence="10" id="KW-1185">Reference proteome</keyword>
<dbReference type="InterPro" id="IPR051415">
    <property type="entry name" value="LAAT-1"/>
</dbReference>
<evidence type="ECO:0000313" key="10">
    <source>
        <dbReference type="Proteomes" id="UP000076761"/>
    </source>
</evidence>
<sequence length="507" mass="56072">MNLSDLLGYTSIGCWLFAQFPQVLENIRQQSVEGLALPFLLNWLLGDLTNLIGCILTHQLPFQTYLATYFCFVDFSLLSQFFYYRSLKRSHTGPASHSRTSTISALPHTRRSSSERPASRYLAISAAAADIAATAAQQEGAETRVYRQYKVDSSASRERTEDVDEVDDEALARLADSFQSDMSTASTARKRVSWNEERLDSKGGSLGRSMVSPGASMSHMQPLKASTEFADSAQARGRSLQRVYNLSEPDQGTWDEERARESSNSLSKQRRSSRASRRGAGIVFLGVFAFFGVNFLSTSSWEAHRTHEGYVLTPVIAHNDTGLSPLLSSAVQNSLSQSAFPDDASMERIVGRIFAWTCTTLYLTSRLPQIWKNYTRKSVEGLSIFLFVFAFLGNFFYVASILTSPSMYLPPPQAAVFIRESIPYLLGSGGTLMFDVTIVAQSFLYRPGKRSAHGGRHSKSRSRVASPGGDEETGLLSGDRLAESRAALRRNTSLSRVSTSRTRTSSM</sequence>
<dbReference type="GO" id="GO:0015174">
    <property type="term" value="F:basic amino acid transmembrane transporter activity"/>
    <property type="evidence" value="ECO:0007669"/>
    <property type="project" value="TreeGrafter"/>
</dbReference>
<keyword evidence="3 8" id="KW-1133">Transmembrane helix</keyword>
<protein>
    <recommendedName>
        <fullName evidence="11">PQ-loop-domain-containing protein</fullName>
    </recommendedName>
</protein>
<feature type="compositionally biased region" description="Basic residues" evidence="7">
    <location>
        <begin position="448"/>
        <end position="462"/>
    </location>
</feature>
<proteinExistence type="inferred from homology"/>
<dbReference type="Gene3D" id="1.20.1280.290">
    <property type="match status" value="2"/>
</dbReference>
<dbReference type="InParanoid" id="A0A165UN23"/>
<dbReference type="GO" id="GO:0000329">
    <property type="term" value="C:fungal-type vacuole membrane"/>
    <property type="evidence" value="ECO:0007669"/>
    <property type="project" value="TreeGrafter"/>
</dbReference>
<feature type="compositionally biased region" description="Polar residues" evidence="7">
    <location>
        <begin position="93"/>
        <end position="104"/>
    </location>
</feature>
<dbReference type="PANTHER" id="PTHR16201">
    <property type="entry name" value="SEVEN TRANSMEMBRANE PROTEIN 1-RELATED"/>
    <property type="match status" value="1"/>
</dbReference>
<evidence type="ECO:0000256" key="5">
    <source>
        <dbReference type="ARBA" id="ARBA00038039"/>
    </source>
</evidence>
<dbReference type="PANTHER" id="PTHR16201:SF34">
    <property type="entry name" value="LYSOSOMAL AMINO ACID TRANSPORTER 1"/>
    <property type="match status" value="1"/>
</dbReference>
<name>A0A165UN23_9AGAM</name>
<dbReference type="EMBL" id="KV425557">
    <property type="protein sequence ID" value="KZT28429.1"/>
    <property type="molecule type" value="Genomic_DNA"/>
</dbReference>
<dbReference type="SMART" id="SM00679">
    <property type="entry name" value="CTNS"/>
    <property type="match status" value="2"/>
</dbReference>
<accession>A0A165UN23</accession>
<evidence type="ECO:0000256" key="4">
    <source>
        <dbReference type="ARBA" id="ARBA00023136"/>
    </source>
</evidence>
<evidence type="ECO:0000313" key="9">
    <source>
        <dbReference type="EMBL" id="KZT28429.1"/>
    </source>
</evidence>
<dbReference type="Proteomes" id="UP000076761">
    <property type="component" value="Unassembled WGS sequence"/>
</dbReference>
<dbReference type="Pfam" id="PF04193">
    <property type="entry name" value="PQ-loop"/>
    <property type="match status" value="2"/>
</dbReference>
<evidence type="ECO:0000256" key="3">
    <source>
        <dbReference type="ARBA" id="ARBA00022989"/>
    </source>
</evidence>
<feature type="transmembrane region" description="Helical" evidence="8">
    <location>
        <begin position="422"/>
        <end position="445"/>
    </location>
</feature>
<evidence type="ECO:0000256" key="8">
    <source>
        <dbReference type="SAM" id="Phobius"/>
    </source>
</evidence>
<reference evidence="9 10" key="1">
    <citation type="journal article" date="2016" name="Mol. Biol. Evol.">
        <title>Comparative Genomics of Early-Diverging Mushroom-Forming Fungi Provides Insights into the Origins of Lignocellulose Decay Capabilities.</title>
        <authorList>
            <person name="Nagy L.G."/>
            <person name="Riley R."/>
            <person name="Tritt A."/>
            <person name="Adam C."/>
            <person name="Daum C."/>
            <person name="Floudas D."/>
            <person name="Sun H."/>
            <person name="Yadav J.S."/>
            <person name="Pangilinan J."/>
            <person name="Larsson K.H."/>
            <person name="Matsuura K."/>
            <person name="Barry K."/>
            <person name="Labutti K."/>
            <person name="Kuo R."/>
            <person name="Ohm R.A."/>
            <person name="Bhattacharya S.S."/>
            <person name="Shirouzu T."/>
            <person name="Yoshinaga Y."/>
            <person name="Martin F.M."/>
            <person name="Grigoriev I.V."/>
            <person name="Hibbett D.S."/>
        </authorList>
    </citation>
    <scope>NUCLEOTIDE SEQUENCE [LARGE SCALE GENOMIC DNA]</scope>
    <source>
        <strain evidence="9 10">HHB14362 ss-1</strain>
    </source>
</reference>
<evidence type="ECO:0000256" key="1">
    <source>
        <dbReference type="ARBA" id="ARBA00004141"/>
    </source>
</evidence>
<feature type="region of interest" description="Disordered" evidence="7">
    <location>
        <begin position="90"/>
        <end position="117"/>
    </location>
</feature>
<dbReference type="OrthoDB" id="8048523at2759"/>
<feature type="transmembrane region" description="Helical" evidence="8">
    <location>
        <begin position="66"/>
        <end position="84"/>
    </location>
</feature>
<feature type="region of interest" description="Disordered" evidence="7">
    <location>
        <begin position="180"/>
        <end position="272"/>
    </location>
</feature>
<comment type="similarity">
    <text evidence="5">Belongs to the laat-1 family.</text>
</comment>
<comment type="subcellular location">
    <subcellularLocation>
        <location evidence="1">Membrane</location>
        <topology evidence="1">Multi-pass membrane protein</topology>
    </subcellularLocation>
</comment>
<keyword evidence="2 8" id="KW-0812">Transmembrane</keyword>
<feature type="transmembrane region" description="Helical" evidence="8">
    <location>
        <begin position="379"/>
        <end position="402"/>
    </location>
</feature>
<evidence type="ECO:0000256" key="6">
    <source>
        <dbReference type="ARBA" id="ARBA00050768"/>
    </source>
</evidence>
<evidence type="ECO:0008006" key="11">
    <source>
        <dbReference type="Google" id="ProtNLM"/>
    </source>
</evidence>
<dbReference type="AlphaFoldDB" id="A0A165UN23"/>
<gene>
    <name evidence="9" type="ORF">NEOLEDRAFT_844459</name>
</gene>
<organism evidence="9 10">
    <name type="scientific">Neolentinus lepideus HHB14362 ss-1</name>
    <dbReference type="NCBI Taxonomy" id="1314782"/>
    <lineage>
        <taxon>Eukaryota</taxon>
        <taxon>Fungi</taxon>
        <taxon>Dikarya</taxon>
        <taxon>Basidiomycota</taxon>
        <taxon>Agaricomycotina</taxon>
        <taxon>Agaricomycetes</taxon>
        <taxon>Gloeophyllales</taxon>
        <taxon>Gloeophyllaceae</taxon>
        <taxon>Neolentinus</taxon>
    </lineage>
</organism>
<evidence type="ECO:0000256" key="2">
    <source>
        <dbReference type="ARBA" id="ARBA00022692"/>
    </source>
</evidence>
<feature type="transmembrane region" description="Helical" evidence="8">
    <location>
        <begin position="349"/>
        <end position="367"/>
    </location>
</feature>